<evidence type="ECO:0000256" key="2">
    <source>
        <dbReference type="SAM" id="SignalP"/>
    </source>
</evidence>
<dbReference type="EMBL" id="JAHLFJ010000122">
    <property type="protein sequence ID" value="MBU3857439.1"/>
    <property type="molecule type" value="Genomic_DNA"/>
</dbReference>
<evidence type="ECO:0000256" key="1">
    <source>
        <dbReference type="SAM" id="Coils"/>
    </source>
</evidence>
<dbReference type="AlphaFoldDB" id="A0A948TQH0"/>
<feature type="coiled-coil region" evidence="1">
    <location>
        <begin position="67"/>
        <end position="117"/>
    </location>
</feature>
<accession>A0A948TQH0</accession>
<feature type="chain" id="PRO_5037163014" evidence="2">
    <location>
        <begin position="23"/>
        <end position="126"/>
    </location>
</feature>
<protein>
    <submittedName>
        <fullName evidence="3">Uncharacterized protein</fullName>
    </submittedName>
</protein>
<gene>
    <name evidence="3" type="ORF">H9928_13075</name>
</gene>
<dbReference type="SUPFAM" id="SSF58113">
    <property type="entry name" value="Apolipoprotein A-I"/>
    <property type="match status" value="1"/>
</dbReference>
<evidence type="ECO:0000313" key="4">
    <source>
        <dbReference type="Proteomes" id="UP000784286"/>
    </source>
</evidence>
<dbReference type="Gene3D" id="1.20.120.20">
    <property type="entry name" value="Apolipoprotein"/>
    <property type="match status" value="1"/>
</dbReference>
<comment type="caution">
    <text evidence="3">The sequence shown here is derived from an EMBL/GenBank/DDBJ whole genome shotgun (WGS) entry which is preliminary data.</text>
</comment>
<sequence>MKKLFHLAFAIGFAGMCFTACAGYSAQDYVNDMKSLTEKTLKNASSYTEEDWKRVGEEYRSINEKGKKVLEDMTEDQRKELEKFSEEVSEKAAEFNHEELKQQFDDLMQQADGFINDMLEEIKDKE</sequence>
<dbReference type="Proteomes" id="UP000784286">
    <property type="component" value="Unassembled WGS sequence"/>
</dbReference>
<organism evidence="3 4">
    <name type="scientific">Candidatus Phocaeicola excrementipullorum</name>
    <dbReference type="NCBI Taxonomy" id="2838731"/>
    <lineage>
        <taxon>Bacteria</taxon>
        <taxon>Pseudomonadati</taxon>
        <taxon>Bacteroidota</taxon>
        <taxon>Bacteroidia</taxon>
        <taxon>Bacteroidales</taxon>
        <taxon>Bacteroidaceae</taxon>
        <taxon>Phocaeicola</taxon>
    </lineage>
</organism>
<feature type="signal peptide" evidence="2">
    <location>
        <begin position="1"/>
        <end position="22"/>
    </location>
</feature>
<keyword evidence="1" id="KW-0175">Coiled coil</keyword>
<keyword evidence="2" id="KW-0732">Signal</keyword>
<name>A0A948TQH0_9BACT</name>
<evidence type="ECO:0000313" key="3">
    <source>
        <dbReference type="EMBL" id="MBU3857439.1"/>
    </source>
</evidence>
<reference evidence="3" key="1">
    <citation type="journal article" date="2021" name="PeerJ">
        <title>Extensive microbial diversity within the chicken gut microbiome revealed by metagenomics and culture.</title>
        <authorList>
            <person name="Gilroy R."/>
            <person name="Ravi A."/>
            <person name="Getino M."/>
            <person name="Pursley I."/>
            <person name="Horton D.L."/>
            <person name="Alikhan N.F."/>
            <person name="Baker D."/>
            <person name="Gharbi K."/>
            <person name="Hall N."/>
            <person name="Watson M."/>
            <person name="Adriaenssens E.M."/>
            <person name="Foster-Nyarko E."/>
            <person name="Jarju S."/>
            <person name="Secka A."/>
            <person name="Antonio M."/>
            <person name="Oren A."/>
            <person name="Chaudhuri R.R."/>
            <person name="La Ragione R."/>
            <person name="Hildebrand F."/>
            <person name="Pallen M.J."/>
        </authorList>
    </citation>
    <scope>NUCLEOTIDE SEQUENCE</scope>
    <source>
        <strain evidence="3">8470</strain>
    </source>
</reference>
<proteinExistence type="predicted"/>
<reference evidence="3" key="2">
    <citation type="submission" date="2021-04" db="EMBL/GenBank/DDBJ databases">
        <authorList>
            <person name="Gilroy R."/>
        </authorList>
    </citation>
    <scope>NUCLEOTIDE SEQUENCE</scope>
    <source>
        <strain evidence="3">8470</strain>
    </source>
</reference>